<evidence type="ECO:0000259" key="8">
    <source>
        <dbReference type="Pfam" id="PF01757"/>
    </source>
</evidence>
<keyword evidence="9" id="KW-0808">Transferase</keyword>
<name>A0A2K9P5A3_9FIRM</name>
<feature type="transmembrane region" description="Helical" evidence="7">
    <location>
        <begin position="50"/>
        <end position="72"/>
    </location>
</feature>
<reference evidence="9 10" key="1">
    <citation type="submission" date="2017-04" db="EMBL/GenBank/DDBJ databases">
        <title>Monoglobus pectinilyticus 14 draft genome.</title>
        <authorList>
            <person name="Kim C."/>
            <person name="Rosendale D.I."/>
            <person name="Kelly W.J."/>
            <person name="Tannock G.W."/>
            <person name="Patchett M.L."/>
            <person name="Jordens J.Z."/>
        </authorList>
    </citation>
    <scope>NUCLEOTIDE SEQUENCE [LARGE SCALE GENOMIC DNA]</scope>
    <source>
        <strain evidence="9 10">14</strain>
    </source>
</reference>
<protein>
    <submittedName>
        <fullName evidence="9">Acyltransferase 3</fullName>
    </submittedName>
</protein>
<feature type="transmembrane region" description="Helical" evidence="7">
    <location>
        <begin position="255"/>
        <end position="273"/>
    </location>
</feature>
<dbReference type="AlphaFoldDB" id="A0A2K9P5A3"/>
<dbReference type="InterPro" id="IPR002656">
    <property type="entry name" value="Acyl_transf_3_dom"/>
</dbReference>
<feature type="transmembrane region" description="Helical" evidence="7">
    <location>
        <begin position="294"/>
        <end position="310"/>
    </location>
</feature>
<feature type="transmembrane region" description="Helical" evidence="7">
    <location>
        <begin position="158"/>
        <end position="182"/>
    </location>
</feature>
<feature type="transmembrane region" description="Helical" evidence="7">
    <location>
        <begin position="194"/>
        <end position="211"/>
    </location>
</feature>
<organism evidence="9 10">
    <name type="scientific">Monoglobus pectinilyticus</name>
    <dbReference type="NCBI Taxonomy" id="1981510"/>
    <lineage>
        <taxon>Bacteria</taxon>
        <taxon>Bacillati</taxon>
        <taxon>Bacillota</taxon>
        <taxon>Clostridia</taxon>
        <taxon>Monoglobales</taxon>
        <taxon>Monoglobaceae</taxon>
        <taxon>Monoglobus</taxon>
    </lineage>
</organism>
<evidence type="ECO:0000256" key="7">
    <source>
        <dbReference type="SAM" id="Phobius"/>
    </source>
</evidence>
<evidence type="ECO:0000256" key="5">
    <source>
        <dbReference type="ARBA" id="ARBA00022989"/>
    </source>
</evidence>
<dbReference type="Proteomes" id="UP000235589">
    <property type="component" value="Chromosome"/>
</dbReference>
<feature type="transmembrane region" description="Helical" evidence="7">
    <location>
        <begin position="92"/>
        <end position="111"/>
    </location>
</feature>
<dbReference type="KEGG" id="mpec:B9O19_01662"/>
<evidence type="ECO:0000313" key="9">
    <source>
        <dbReference type="EMBL" id="AUO19818.1"/>
    </source>
</evidence>
<keyword evidence="4 7" id="KW-0812">Transmembrane</keyword>
<dbReference type="GeneID" id="98063051"/>
<comment type="subcellular location">
    <subcellularLocation>
        <location evidence="1">Cell membrane</location>
        <topology evidence="1">Multi-pass membrane protein</topology>
    </subcellularLocation>
</comment>
<evidence type="ECO:0000256" key="3">
    <source>
        <dbReference type="ARBA" id="ARBA00022475"/>
    </source>
</evidence>
<dbReference type="EMBL" id="CP020991">
    <property type="protein sequence ID" value="AUO19818.1"/>
    <property type="molecule type" value="Genomic_DNA"/>
</dbReference>
<keyword evidence="5 7" id="KW-1133">Transmembrane helix</keyword>
<feature type="transmembrane region" description="Helical" evidence="7">
    <location>
        <begin position="223"/>
        <end position="243"/>
    </location>
</feature>
<dbReference type="PANTHER" id="PTHR40074:SF2">
    <property type="entry name" value="O-ACETYLTRANSFERASE WECH"/>
    <property type="match status" value="1"/>
</dbReference>
<gene>
    <name evidence="9" type="ORF">B9O19_01662</name>
</gene>
<keyword evidence="3" id="KW-1003">Cell membrane</keyword>
<evidence type="ECO:0000313" key="10">
    <source>
        <dbReference type="Proteomes" id="UP000235589"/>
    </source>
</evidence>
<accession>A0A2K9P5A3</accession>
<dbReference type="GO" id="GO:0009246">
    <property type="term" value="P:enterobacterial common antigen biosynthetic process"/>
    <property type="evidence" value="ECO:0007669"/>
    <property type="project" value="TreeGrafter"/>
</dbReference>
<evidence type="ECO:0000256" key="2">
    <source>
        <dbReference type="ARBA" id="ARBA00007400"/>
    </source>
</evidence>
<keyword evidence="9" id="KW-0012">Acyltransferase</keyword>
<dbReference type="OrthoDB" id="569695at2"/>
<proteinExistence type="inferred from homology"/>
<evidence type="ECO:0000256" key="1">
    <source>
        <dbReference type="ARBA" id="ARBA00004651"/>
    </source>
</evidence>
<feature type="transmembrane region" description="Helical" evidence="7">
    <location>
        <begin position="20"/>
        <end position="38"/>
    </location>
</feature>
<feature type="domain" description="Acyltransferase 3" evidence="8">
    <location>
        <begin position="19"/>
        <end position="338"/>
    </location>
</feature>
<comment type="similarity">
    <text evidence="2">Belongs to the acyltransferase 3 family.</text>
</comment>
<sequence length="365" mass="43116">MGRQIARRTAKPELSHMNIFCAFLVIFIHCASVIIGETTSLDTAFNAVFIPWRFSTFVVPAFIFLSGVKLFLTDKKIDYVKFYKGRITRVILPYLLWVFIFYIFFVNHHYFEFSWDGLFHAWWRGDLVGHFYFVIIIVQFYILMPLWVYALRRVTPAVGIAFSVLISVVLGYNLSNILYIILPNHVFQFSDVIFTKYLLYWVCGCYVGMNYQKFKEIILNRKILITALFLFSGFLDIYLAYATYNTAVPWMEEVHILYCASAILFFFMLFCWICDKRKQLARFTKALDSQCYNIYLSHCLIILWLNDYLLTEIKMSNVVQRFWTIALSAYLGSFIFWMLWWVIKTGAITIFRFIKTRLAGIKSAV</sequence>
<dbReference type="GO" id="GO:0016413">
    <property type="term" value="F:O-acetyltransferase activity"/>
    <property type="evidence" value="ECO:0007669"/>
    <property type="project" value="TreeGrafter"/>
</dbReference>
<dbReference type="RefSeq" id="WP_102365990.1">
    <property type="nucleotide sequence ID" value="NZ_CP020991.1"/>
</dbReference>
<keyword evidence="6 7" id="KW-0472">Membrane</keyword>
<keyword evidence="10" id="KW-1185">Reference proteome</keyword>
<dbReference type="PANTHER" id="PTHR40074">
    <property type="entry name" value="O-ACETYLTRANSFERASE WECH"/>
    <property type="match status" value="1"/>
</dbReference>
<feature type="transmembrane region" description="Helical" evidence="7">
    <location>
        <begin position="131"/>
        <end position="151"/>
    </location>
</feature>
<dbReference type="Pfam" id="PF01757">
    <property type="entry name" value="Acyl_transf_3"/>
    <property type="match status" value="1"/>
</dbReference>
<dbReference type="GO" id="GO:0005886">
    <property type="term" value="C:plasma membrane"/>
    <property type="evidence" value="ECO:0007669"/>
    <property type="project" value="UniProtKB-SubCell"/>
</dbReference>
<evidence type="ECO:0000256" key="6">
    <source>
        <dbReference type="ARBA" id="ARBA00023136"/>
    </source>
</evidence>
<feature type="transmembrane region" description="Helical" evidence="7">
    <location>
        <begin position="322"/>
        <end position="343"/>
    </location>
</feature>
<evidence type="ECO:0000256" key="4">
    <source>
        <dbReference type="ARBA" id="ARBA00022692"/>
    </source>
</evidence>